<feature type="region of interest" description="Disordered" evidence="13">
    <location>
        <begin position="821"/>
        <end position="850"/>
    </location>
</feature>
<dbReference type="EC" id="2.7.1.107" evidence="12"/>
<dbReference type="InterPro" id="IPR001206">
    <property type="entry name" value="Diacylglycerol_kinase_cat_dom"/>
</dbReference>
<dbReference type="GO" id="GO:0016020">
    <property type="term" value="C:membrane"/>
    <property type="evidence" value="ECO:0007669"/>
    <property type="project" value="UniProtKB-SubCell"/>
</dbReference>
<dbReference type="AlphaFoldDB" id="A0A8J4GQ92"/>
<evidence type="ECO:0000256" key="9">
    <source>
        <dbReference type="ARBA" id="ARBA00022833"/>
    </source>
</evidence>
<feature type="region of interest" description="Disordered" evidence="13">
    <location>
        <begin position="422"/>
        <end position="454"/>
    </location>
</feature>
<dbReference type="EMBL" id="BNCP01000072">
    <property type="protein sequence ID" value="GIL92068.1"/>
    <property type="molecule type" value="Genomic_DNA"/>
</dbReference>
<keyword evidence="10 12" id="KW-0067">ATP-binding</keyword>
<accession>A0A8J4GQ92</accession>
<comment type="caution">
    <text evidence="14">The sequence shown here is derived from an EMBL/GenBank/DDBJ whole genome shotgun (WGS) entry which is preliminary data.</text>
</comment>
<dbReference type="CDD" id="cd20805">
    <property type="entry name" value="C1_DGK_rpt2"/>
    <property type="match status" value="1"/>
</dbReference>
<evidence type="ECO:0000256" key="5">
    <source>
        <dbReference type="ARBA" id="ARBA00022737"/>
    </source>
</evidence>
<keyword evidence="8 12" id="KW-0418">Kinase</keyword>
<feature type="compositionally biased region" description="Gly residues" evidence="13">
    <location>
        <begin position="663"/>
        <end position="673"/>
    </location>
</feature>
<dbReference type="PROSITE" id="PS50146">
    <property type="entry name" value="DAGK"/>
    <property type="match status" value="1"/>
</dbReference>
<evidence type="ECO:0000256" key="2">
    <source>
        <dbReference type="ARBA" id="ARBA00009280"/>
    </source>
</evidence>
<dbReference type="Gene3D" id="3.40.50.10330">
    <property type="entry name" value="Probable inorganic polyphosphate/atp-NAD kinase, domain 1"/>
    <property type="match status" value="1"/>
</dbReference>
<dbReference type="GO" id="GO:0005524">
    <property type="term" value="F:ATP binding"/>
    <property type="evidence" value="ECO:0007669"/>
    <property type="project" value="UniProtKB-KW"/>
</dbReference>
<feature type="compositionally biased region" description="Low complexity" evidence="13">
    <location>
        <begin position="624"/>
        <end position="662"/>
    </location>
</feature>
<dbReference type="InterPro" id="IPR002219">
    <property type="entry name" value="PKC_DAG/PE"/>
</dbReference>
<keyword evidence="3 12" id="KW-0808">Transferase</keyword>
<feature type="compositionally biased region" description="Low complexity" evidence="13">
    <location>
        <begin position="681"/>
        <end position="690"/>
    </location>
</feature>
<evidence type="ECO:0000256" key="10">
    <source>
        <dbReference type="ARBA" id="ARBA00022840"/>
    </source>
</evidence>
<sequence>MSSIPRLTLLEVLQFLAEPLNCDTSLLARELLRALAARGRARPAIPFLNAVCRASCEWRIRPALLISLTAAIFISLVLTLRNACVTLVRWYTAARGSAFVAVATRALRELHASDAAAATAAASGLLRPAAVHRWYFPQSVTAPVVCCGCFQPVLVAQDAEGRAQCCELCGVVAHGACLKSVPHNCRLLSLAAAPPQQAEPAAATSPPPPPLPPLPHDWRPAGTTLDLILPPADAEMLLTGADTITNGGGGGGGANGWLSNAAAAHGPSSLCLYCGEPCEVGLLAVEPVWRCGGCRRFVHVQCWSSVHPGVLSAATRAALEGQSMEVEEITGSPRGGVPFQRDAAAGSGRAEHASGGSGGGGGGGSTGSCSTGRADGNIALGDQRADGAVGVRLRGVGTAAAASSGTALTAATAAPASLKSGCGSGGGGGGDAPADHTRLHRPSARSLHPTGPSSIAAAAAGTTACGAVTHKPPPLDSRTKAAAAAPGAAGWDRHRRCQSLPNIAGQSGGNRNGGGCGGDGGGGATSMHPGQGGGGGGGEVGPTLTPSGGPGGGSTDGTGMTRGSTGPAATTAAASGAVRYSNDFGRLSRLDCCDPLTSLGPLGAMVVPPTAVLPVNGGRTTFLASRSGKTGTTSTATAPPAPSATAGSTAATAIPGGAAAATGAGGVGGGSGGRGRKKQQKQQQQQKQTQLGRSLRQQAQLWYRSHTAGWSLTAAADAAAADRWRNFRIGSLPTGYKPLLVFINPRSGPQAGEHLRQQLLQLLHPMQVVDLVREAPGAALRCWWGVPGLRVLVVGGDGTAGWILGELEVVAAEGAAAAAAAQQSSGGNENAEGNGEPGDTSQGTAVTAAAAAPPAAPPVAVLPLGTGNDLARVLGWGGGLAALDARGGVAMVLAEVATAAPTPLDRWALTITTTPPEPVKRRSSFLSRRRQAIAAAAAARAPPPPPVVQVKTFNNYLGIGIDSWCALEFHRMRERYPGWFKSQLGNKMWYTGVGARDLLARSCVALPYRLQLECDGSVVELPPSTQGILLLNIPSYMGGVDLWGNGVSQQQQQQLMLAAAAAAAGGSGGGGNNGGSSGRNQGGGGGGGGGAESSSPERYIGNALGTSAAASGTATRRGGGGPTAAIARVPTDLTIPAPPPSLQPPLQLHPEVSQSISDGVLEVVVVYGAVHLGQLQVGLARATKLCQCRTAIITTYQALPMQVDGEPWMQPAAQLTVSLKGSVVLLRRLDLSSAASRLTAAVGEVLDGAVVRGTITAVQRQLLGAQIAQRLGAPHAV</sequence>
<keyword evidence="7" id="KW-0863">Zinc-finger</keyword>
<dbReference type="GO" id="GO:0007200">
    <property type="term" value="P:phospholipase C-activating G protein-coupled receptor signaling pathway"/>
    <property type="evidence" value="ECO:0007669"/>
    <property type="project" value="InterPro"/>
</dbReference>
<evidence type="ECO:0000313" key="14">
    <source>
        <dbReference type="EMBL" id="GIL92068.1"/>
    </source>
</evidence>
<evidence type="ECO:0000256" key="6">
    <source>
        <dbReference type="ARBA" id="ARBA00022741"/>
    </source>
</evidence>
<evidence type="ECO:0000256" key="12">
    <source>
        <dbReference type="RuleBase" id="RU361128"/>
    </source>
</evidence>
<dbReference type="PROSITE" id="PS50081">
    <property type="entry name" value="ZF_DAG_PE_2"/>
    <property type="match status" value="1"/>
</dbReference>
<dbReference type="InterPro" id="IPR016064">
    <property type="entry name" value="NAD/diacylglycerol_kinase_sf"/>
</dbReference>
<dbReference type="Pfam" id="PF00609">
    <property type="entry name" value="DAGK_acc"/>
    <property type="match status" value="2"/>
</dbReference>
<dbReference type="Proteomes" id="UP000747110">
    <property type="component" value="Unassembled WGS sequence"/>
</dbReference>
<proteinExistence type="inferred from homology"/>
<comment type="subcellular location">
    <subcellularLocation>
        <location evidence="1">Membrane</location>
    </subcellularLocation>
</comment>
<dbReference type="GO" id="GO:0008270">
    <property type="term" value="F:zinc ion binding"/>
    <property type="evidence" value="ECO:0007669"/>
    <property type="project" value="UniProtKB-KW"/>
</dbReference>
<feature type="region of interest" description="Disordered" evidence="13">
    <location>
        <begin position="623"/>
        <end position="693"/>
    </location>
</feature>
<evidence type="ECO:0000256" key="1">
    <source>
        <dbReference type="ARBA" id="ARBA00004370"/>
    </source>
</evidence>
<feature type="compositionally biased region" description="Gly residues" evidence="13">
    <location>
        <begin position="422"/>
        <end position="431"/>
    </location>
</feature>
<protein>
    <recommendedName>
        <fullName evidence="12">Diacylglycerol kinase</fullName>
        <shortName evidence="12">DAG kinase</shortName>
        <ecNumber evidence="12">2.7.1.107</ecNumber>
    </recommendedName>
</protein>
<dbReference type="InterPro" id="IPR037607">
    <property type="entry name" value="DGK"/>
</dbReference>
<dbReference type="InterPro" id="IPR000756">
    <property type="entry name" value="Diacylglycerol_kin_accessory"/>
</dbReference>
<evidence type="ECO:0000256" key="8">
    <source>
        <dbReference type="ARBA" id="ARBA00022777"/>
    </source>
</evidence>
<organism evidence="14 15">
    <name type="scientific">Volvox reticuliferus</name>
    <dbReference type="NCBI Taxonomy" id="1737510"/>
    <lineage>
        <taxon>Eukaryota</taxon>
        <taxon>Viridiplantae</taxon>
        <taxon>Chlorophyta</taxon>
        <taxon>core chlorophytes</taxon>
        <taxon>Chlorophyceae</taxon>
        <taxon>CS clade</taxon>
        <taxon>Chlamydomonadales</taxon>
        <taxon>Volvocaceae</taxon>
        <taxon>Volvox</taxon>
    </lineage>
</organism>
<gene>
    <name evidence="14" type="ORF">Vretifemale_19533</name>
</gene>
<evidence type="ECO:0000256" key="7">
    <source>
        <dbReference type="ARBA" id="ARBA00022771"/>
    </source>
</evidence>
<feature type="compositionally biased region" description="Gly residues" evidence="13">
    <location>
        <begin position="1066"/>
        <end position="1091"/>
    </location>
</feature>
<comment type="catalytic activity">
    <reaction evidence="12">
        <text>a 1,2-diacyl-sn-glycerol + ATP = a 1,2-diacyl-sn-glycero-3-phosphate + ADP + H(+)</text>
        <dbReference type="Rhea" id="RHEA:10272"/>
        <dbReference type="ChEBI" id="CHEBI:15378"/>
        <dbReference type="ChEBI" id="CHEBI:17815"/>
        <dbReference type="ChEBI" id="CHEBI:30616"/>
        <dbReference type="ChEBI" id="CHEBI:58608"/>
        <dbReference type="ChEBI" id="CHEBI:456216"/>
        <dbReference type="EC" id="2.7.1.107"/>
    </reaction>
</comment>
<name>A0A8J4GQ92_9CHLO</name>
<evidence type="ECO:0000256" key="13">
    <source>
        <dbReference type="SAM" id="MobiDB-lite"/>
    </source>
</evidence>
<dbReference type="SMART" id="SM00046">
    <property type="entry name" value="DAGKc"/>
    <property type="match status" value="1"/>
</dbReference>
<feature type="region of interest" description="Disordered" evidence="13">
    <location>
        <begin position="196"/>
        <end position="217"/>
    </location>
</feature>
<feature type="region of interest" description="Disordered" evidence="13">
    <location>
        <begin position="1066"/>
        <end position="1099"/>
    </location>
</feature>
<evidence type="ECO:0000313" key="15">
    <source>
        <dbReference type="Proteomes" id="UP000747110"/>
    </source>
</evidence>
<comment type="similarity">
    <text evidence="2 12">Belongs to the eukaryotic diacylglycerol kinase family.</text>
</comment>
<dbReference type="Gene3D" id="3.30.60.20">
    <property type="match status" value="1"/>
</dbReference>
<keyword evidence="6 12" id="KW-0547">Nucleotide-binding</keyword>
<keyword evidence="9" id="KW-0862">Zinc</keyword>
<feature type="compositionally biased region" description="Low complexity" evidence="13">
    <location>
        <begin position="557"/>
        <end position="573"/>
    </location>
</feature>
<dbReference type="GO" id="GO:0004143">
    <property type="term" value="F:ATP-dependent diacylglycerol kinase activity"/>
    <property type="evidence" value="ECO:0007669"/>
    <property type="project" value="UniProtKB-EC"/>
</dbReference>
<keyword evidence="5" id="KW-0677">Repeat</keyword>
<feature type="compositionally biased region" description="Pro residues" evidence="13">
    <location>
        <begin position="205"/>
        <end position="215"/>
    </location>
</feature>
<keyword evidence="11" id="KW-0472">Membrane</keyword>
<dbReference type="SMART" id="SM00045">
    <property type="entry name" value="DAGKa"/>
    <property type="match status" value="1"/>
</dbReference>
<evidence type="ECO:0000256" key="11">
    <source>
        <dbReference type="ARBA" id="ARBA00023136"/>
    </source>
</evidence>
<feature type="compositionally biased region" description="Gly residues" evidence="13">
    <location>
        <begin position="355"/>
        <end position="366"/>
    </location>
</feature>
<dbReference type="Pfam" id="PF00781">
    <property type="entry name" value="DAGK_cat"/>
    <property type="match status" value="1"/>
</dbReference>
<evidence type="ECO:0000256" key="4">
    <source>
        <dbReference type="ARBA" id="ARBA00022723"/>
    </source>
</evidence>
<dbReference type="InterPro" id="IPR046349">
    <property type="entry name" value="C1-like_sf"/>
</dbReference>
<dbReference type="SUPFAM" id="SSF57889">
    <property type="entry name" value="Cysteine-rich domain"/>
    <property type="match status" value="1"/>
</dbReference>
<keyword evidence="4" id="KW-0479">Metal-binding</keyword>
<dbReference type="PANTHER" id="PTHR11255:SF54">
    <property type="entry name" value="DIACYLGLYCEROL KINASE THETA"/>
    <property type="match status" value="1"/>
</dbReference>
<feature type="compositionally biased region" description="Low complexity" evidence="13">
    <location>
        <begin position="481"/>
        <end position="490"/>
    </location>
</feature>
<feature type="compositionally biased region" description="Gly residues" evidence="13">
    <location>
        <begin position="506"/>
        <end position="540"/>
    </location>
</feature>
<feature type="region of interest" description="Disordered" evidence="13">
    <location>
        <begin position="329"/>
        <end position="369"/>
    </location>
</feature>
<dbReference type="SUPFAM" id="SSF111331">
    <property type="entry name" value="NAD kinase/diacylglycerol kinase-like"/>
    <property type="match status" value="1"/>
</dbReference>
<reference evidence="14" key="1">
    <citation type="journal article" date="2021" name="Proc. Natl. Acad. Sci. U.S.A.">
        <title>Three genomes in the algal genus Volvox reveal the fate of a haploid sex-determining region after a transition to homothallism.</title>
        <authorList>
            <person name="Yamamoto K."/>
            <person name="Hamaji T."/>
            <person name="Kawai-Toyooka H."/>
            <person name="Matsuzaki R."/>
            <person name="Takahashi F."/>
            <person name="Nishimura Y."/>
            <person name="Kawachi M."/>
            <person name="Noguchi H."/>
            <person name="Minakuchi Y."/>
            <person name="Umen J.G."/>
            <person name="Toyoda A."/>
            <person name="Nozaki H."/>
        </authorList>
    </citation>
    <scope>NUCLEOTIDE SEQUENCE</scope>
    <source>
        <strain evidence="14">NIES-3786</strain>
    </source>
</reference>
<dbReference type="PANTHER" id="PTHR11255">
    <property type="entry name" value="DIACYLGLYCEROL KINASE"/>
    <property type="match status" value="1"/>
</dbReference>
<dbReference type="InterPro" id="IPR017438">
    <property type="entry name" value="ATP-NAD_kinase_N"/>
</dbReference>
<feature type="region of interest" description="Disordered" evidence="13">
    <location>
        <begin position="466"/>
        <end position="573"/>
    </location>
</feature>
<dbReference type="OrthoDB" id="242257at2759"/>
<evidence type="ECO:0000256" key="3">
    <source>
        <dbReference type="ARBA" id="ARBA00022679"/>
    </source>
</evidence>
<dbReference type="CDD" id="cd00029">
    <property type="entry name" value="C1"/>
    <property type="match status" value="1"/>
</dbReference>
<dbReference type="Gene3D" id="2.60.200.40">
    <property type="match status" value="1"/>
</dbReference>
<keyword evidence="15" id="KW-1185">Reference proteome</keyword>